<dbReference type="RefSeq" id="WP_192773420.1">
    <property type="nucleotide sequence ID" value="NZ_BAAASY010000026.1"/>
</dbReference>
<name>A0ABR9K7B4_9ACTN</name>
<keyword evidence="1" id="KW-1133">Transmembrane helix</keyword>
<dbReference type="Proteomes" id="UP000661607">
    <property type="component" value="Unassembled WGS sequence"/>
</dbReference>
<evidence type="ECO:0000313" key="2">
    <source>
        <dbReference type="EMBL" id="MBE1557900.1"/>
    </source>
</evidence>
<comment type="caution">
    <text evidence="2">The sequence shown here is derived from an EMBL/GenBank/DDBJ whole genome shotgun (WGS) entry which is preliminary data.</text>
</comment>
<dbReference type="EMBL" id="JADBEF010000001">
    <property type="protein sequence ID" value="MBE1557900.1"/>
    <property type="molecule type" value="Genomic_DNA"/>
</dbReference>
<gene>
    <name evidence="2" type="ORF">H4W81_000679</name>
</gene>
<feature type="transmembrane region" description="Helical" evidence="1">
    <location>
        <begin position="126"/>
        <end position="147"/>
    </location>
</feature>
<keyword evidence="3" id="KW-1185">Reference proteome</keyword>
<keyword evidence="1" id="KW-0472">Membrane</keyword>
<protein>
    <submittedName>
        <fullName evidence="2">Uncharacterized protein</fullName>
    </submittedName>
</protein>
<evidence type="ECO:0000313" key="3">
    <source>
        <dbReference type="Proteomes" id="UP000661607"/>
    </source>
</evidence>
<feature type="transmembrane region" description="Helical" evidence="1">
    <location>
        <begin position="70"/>
        <end position="88"/>
    </location>
</feature>
<sequence length="181" mass="18470">MLAYLIAAKGLPQGEAGAVKPSVLPVIVAALAAAVLACTQIIASKAFGMTEWEKYHQWDGPGWYRDLTRAAWYSAASVMLASVIAGRVPGRGRFVMLPLAAWLGCAVTAGPVQYVQALGTDGDPPAVALMACLAGGGIGAAAGASALRHAGTGLGLVSFILLFTAGEVTDSRLSTSPRSWA</sequence>
<proteinExistence type="predicted"/>
<feature type="transmembrane region" description="Helical" evidence="1">
    <location>
        <begin position="23"/>
        <end position="43"/>
    </location>
</feature>
<evidence type="ECO:0000256" key="1">
    <source>
        <dbReference type="SAM" id="Phobius"/>
    </source>
</evidence>
<accession>A0ABR9K7B4</accession>
<feature type="transmembrane region" description="Helical" evidence="1">
    <location>
        <begin position="95"/>
        <end position="114"/>
    </location>
</feature>
<reference evidence="2 3" key="1">
    <citation type="submission" date="2020-10" db="EMBL/GenBank/DDBJ databases">
        <title>Sequencing the genomes of 1000 actinobacteria strains.</title>
        <authorList>
            <person name="Klenk H.-P."/>
        </authorList>
    </citation>
    <scope>NUCLEOTIDE SEQUENCE [LARGE SCALE GENOMIC DNA]</scope>
    <source>
        <strain evidence="2 3">DSM 43748</strain>
    </source>
</reference>
<organism evidence="2 3">
    <name type="scientific">Nonomuraea africana</name>
    <dbReference type="NCBI Taxonomy" id="46171"/>
    <lineage>
        <taxon>Bacteria</taxon>
        <taxon>Bacillati</taxon>
        <taxon>Actinomycetota</taxon>
        <taxon>Actinomycetes</taxon>
        <taxon>Streptosporangiales</taxon>
        <taxon>Streptosporangiaceae</taxon>
        <taxon>Nonomuraea</taxon>
    </lineage>
</organism>
<keyword evidence="1" id="KW-0812">Transmembrane</keyword>